<dbReference type="AlphaFoldDB" id="A0A8J6P4C3"/>
<evidence type="ECO:0000256" key="1">
    <source>
        <dbReference type="SAM" id="MobiDB-lite"/>
    </source>
</evidence>
<dbReference type="Proteomes" id="UP000632659">
    <property type="component" value="Unassembled WGS sequence"/>
</dbReference>
<comment type="caution">
    <text evidence="2">The sequence shown here is derived from an EMBL/GenBank/DDBJ whole genome shotgun (WGS) entry which is preliminary data.</text>
</comment>
<gene>
    <name evidence="2" type="ORF">H8702_07820</name>
</gene>
<organism evidence="2 3">
    <name type="scientific">Massiliimalia timonensis</name>
    <dbReference type="NCBI Taxonomy" id="1987501"/>
    <lineage>
        <taxon>Bacteria</taxon>
        <taxon>Bacillati</taxon>
        <taxon>Bacillota</taxon>
        <taxon>Clostridia</taxon>
        <taxon>Eubacteriales</taxon>
        <taxon>Oscillospiraceae</taxon>
        <taxon>Massiliimalia</taxon>
    </lineage>
</organism>
<evidence type="ECO:0000313" key="2">
    <source>
        <dbReference type="EMBL" id="MBC8611028.1"/>
    </source>
</evidence>
<dbReference type="InterPro" id="IPR036388">
    <property type="entry name" value="WH-like_DNA-bd_sf"/>
</dbReference>
<feature type="compositionally biased region" description="Basic and acidic residues" evidence="1">
    <location>
        <begin position="129"/>
        <end position="140"/>
    </location>
</feature>
<feature type="compositionally biased region" description="Polar residues" evidence="1">
    <location>
        <begin position="105"/>
        <end position="127"/>
    </location>
</feature>
<proteinExistence type="predicted"/>
<accession>A0A8J6P4C3</accession>
<evidence type="ECO:0000313" key="3">
    <source>
        <dbReference type="Proteomes" id="UP000632659"/>
    </source>
</evidence>
<name>A0A8J6P4C3_9FIRM</name>
<keyword evidence="3" id="KW-1185">Reference proteome</keyword>
<sequence>MLENGFVKLHRSLLKWEWYDDLNTFKLFMHLLLTVNYYDSKWHGVMIKRGSRAISRNKLAKETKLSEQSVRTAIKHLISTGELTKQNMGQYSILTITNYDKYQDVSNMPTESQPSANQVLTRGQPQIKNTKESNKNEKEGPPVPAKPPGVTMTDEEWAAHVAKLRE</sequence>
<dbReference type="RefSeq" id="WP_187536512.1">
    <property type="nucleotide sequence ID" value="NZ_JACRTL010000004.1"/>
</dbReference>
<reference evidence="2" key="1">
    <citation type="submission" date="2020-08" db="EMBL/GenBank/DDBJ databases">
        <title>Genome public.</title>
        <authorList>
            <person name="Liu C."/>
            <person name="Sun Q."/>
        </authorList>
    </citation>
    <scope>NUCLEOTIDE SEQUENCE</scope>
    <source>
        <strain evidence="2">NSJ-15</strain>
    </source>
</reference>
<dbReference type="Gene3D" id="1.10.10.10">
    <property type="entry name" value="Winged helix-like DNA-binding domain superfamily/Winged helix DNA-binding domain"/>
    <property type="match status" value="1"/>
</dbReference>
<protein>
    <submittedName>
        <fullName evidence="2">Uncharacterized protein</fullName>
    </submittedName>
</protein>
<dbReference type="EMBL" id="JACRTL010000004">
    <property type="protein sequence ID" value="MBC8611028.1"/>
    <property type="molecule type" value="Genomic_DNA"/>
</dbReference>
<feature type="region of interest" description="Disordered" evidence="1">
    <location>
        <begin position="105"/>
        <end position="156"/>
    </location>
</feature>